<dbReference type="Proteomes" id="UP001486565">
    <property type="component" value="Chromosome"/>
</dbReference>
<organism evidence="5 6">
    <name type="scientific">Defluviitalea saccharophila</name>
    <dbReference type="NCBI Taxonomy" id="879970"/>
    <lineage>
        <taxon>Bacteria</taxon>
        <taxon>Bacillati</taxon>
        <taxon>Bacillota</taxon>
        <taxon>Clostridia</taxon>
        <taxon>Lachnospirales</taxon>
        <taxon>Defluviitaleaceae</taxon>
        <taxon>Defluviitalea</taxon>
    </lineage>
</organism>
<dbReference type="Gene3D" id="3.40.190.10">
    <property type="entry name" value="Periplasmic binding protein-like II"/>
    <property type="match status" value="2"/>
</dbReference>
<reference evidence="5 6" key="1">
    <citation type="submission" date="2023-03" db="EMBL/GenBank/DDBJ databases">
        <title>Novel Species.</title>
        <authorList>
            <person name="Ma S."/>
        </authorList>
    </citation>
    <scope>NUCLEOTIDE SEQUENCE [LARGE SCALE GENOMIC DNA]</scope>
    <source>
        <strain evidence="5 6">LIND6LT2</strain>
    </source>
</reference>
<dbReference type="PROSITE" id="PS51257">
    <property type="entry name" value="PROKAR_LIPOPROTEIN"/>
    <property type="match status" value="1"/>
</dbReference>
<name>A0ABZ2Y780_9FIRM</name>
<dbReference type="SUPFAM" id="SSF53850">
    <property type="entry name" value="Periplasmic binding protein-like II"/>
    <property type="match status" value="1"/>
</dbReference>
<protein>
    <submittedName>
        <fullName evidence="5">ABC transporter substrate-binding protein</fullName>
    </submittedName>
</protein>
<dbReference type="InterPro" id="IPR015168">
    <property type="entry name" value="SsuA/THI5"/>
</dbReference>
<comment type="subcellular location">
    <subcellularLocation>
        <location evidence="1">Periplasm</location>
    </subcellularLocation>
</comment>
<accession>A0ABZ2Y780</accession>
<evidence type="ECO:0000256" key="1">
    <source>
        <dbReference type="ARBA" id="ARBA00004418"/>
    </source>
</evidence>
<evidence type="ECO:0000313" key="6">
    <source>
        <dbReference type="Proteomes" id="UP001486565"/>
    </source>
</evidence>
<gene>
    <name evidence="5" type="ORF">QBE51_06780</name>
</gene>
<proteinExistence type="inferred from homology"/>
<dbReference type="EMBL" id="CP121687">
    <property type="protein sequence ID" value="WZL71208.1"/>
    <property type="molecule type" value="Genomic_DNA"/>
</dbReference>
<evidence type="ECO:0000259" key="4">
    <source>
        <dbReference type="Pfam" id="PF09084"/>
    </source>
</evidence>
<dbReference type="RefSeq" id="WP_341878171.1">
    <property type="nucleotide sequence ID" value="NZ_CP121687.1"/>
</dbReference>
<evidence type="ECO:0000313" key="5">
    <source>
        <dbReference type="EMBL" id="WZL71208.1"/>
    </source>
</evidence>
<keyword evidence="3" id="KW-0732">Signal</keyword>
<dbReference type="PANTHER" id="PTHR30024:SF47">
    <property type="entry name" value="TAURINE-BINDING PERIPLASMIC PROTEIN"/>
    <property type="match status" value="1"/>
</dbReference>
<keyword evidence="6" id="KW-1185">Reference proteome</keyword>
<evidence type="ECO:0000256" key="3">
    <source>
        <dbReference type="ARBA" id="ARBA00022729"/>
    </source>
</evidence>
<evidence type="ECO:0000256" key="2">
    <source>
        <dbReference type="ARBA" id="ARBA00010742"/>
    </source>
</evidence>
<dbReference type="Pfam" id="PF09084">
    <property type="entry name" value="NMT1"/>
    <property type="match status" value="1"/>
</dbReference>
<comment type="similarity">
    <text evidence="2">Belongs to the bacterial solute-binding protein SsuA/TauA family.</text>
</comment>
<sequence length="334" mass="37157">MRKLKMSIALILVLGLIGACLSGCSEKQLQTIRLNEVVHSAFYAPQYVAIEKGFFEEEGLKIELTSGWGADKSMTALIAGDADIGMMGTEAAIYVYNQGKDNYGVVFAQQTQRAGNFLVGREEDPDFKWTDLKGKTVIGGRPGGMPQMVFEYILKKNGLKPFEDVNIITNLQFTATAGAFVGGMGDYTIEFEPTASTIEAQNNGHVVASLGTASGMVPYTVFMASKKFIEENPETIQKFTNAFYKGQIWVKEHTAEEIAEVIHPQFKETDIELLTKIIKRYKDQDTWCETPVMKEESLTLLQDILESSGELDKRVPFEEIVNNEFGEKAVQQLQ</sequence>
<dbReference type="PANTHER" id="PTHR30024">
    <property type="entry name" value="ALIPHATIC SULFONATES-BINDING PROTEIN-RELATED"/>
    <property type="match status" value="1"/>
</dbReference>
<feature type="domain" description="SsuA/THI5-like" evidence="4">
    <location>
        <begin position="44"/>
        <end position="254"/>
    </location>
</feature>